<accession>A0ABW1GE81</accession>
<protein>
    <submittedName>
        <fullName evidence="2">Uncharacterized protein</fullName>
    </submittedName>
</protein>
<gene>
    <name evidence="2" type="ORF">ACFP1B_06315</name>
</gene>
<comment type="caution">
    <text evidence="2">The sequence shown here is derived from an EMBL/GenBank/DDBJ whole genome shotgun (WGS) entry which is preliminary data.</text>
</comment>
<dbReference type="Proteomes" id="UP001596200">
    <property type="component" value="Unassembled WGS sequence"/>
</dbReference>
<evidence type="ECO:0000313" key="3">
    <source>
        <dbReference type="Proteomes" id="UP001596200"/>
    </source>
</evidence>
<dbReference type="RefSeq" id="WP_344510801.1">
    <property type="nucleotide sequence ID" value="NZ_BAAATU010000018.1"/>
</dbReference>
<feature type="region of interest" description="Disordered" evidence="1">
    <location>
        <begin position="62"/>
        <end position="89"/>
    </location>
</feature>
<name>A0ABW1GE81_9ACTN</name>
<keyword evidence="3" id="KW-1185">Reference proteome</keyword>
<dbReference type="EMBL" id="JBHSPU010000006">
    <property type="protein sequence ID" value="MFC5913044.1"/>
    <property type="molecule type" value="Genomic_DNA"/>
</dbReference>
<reference evidence="3" key="1">
    <citation type="journal article" date="2019" name="Int. J. Syst. Evol. Microbiol.">
        <title>The Global Catalogue of Microorganisms (GCM) 10K type strain sequencing project: providing services to taxonomists for standard genome sequencing and annotation.</title>
        <authorList>
            <consortium name="The Broad Institute Genomics Platform"/>
            <consortium name="The Broad Institute Genome Sequencing Center for Infectious Disease"/>
            <person name="Wu L."/>
            <person name="Ma J."/>
        </authorList>
    </citation>
    <scope>NUCLEOTIDE SEQUENCE [LARGE SCALE GENOMIC DNA]</scope>
    <source>
        <strain evidence="3">JCM 4147</strain>
    </source>
</reference>
<evidence type="ECO:0000256" key="1">
    <source>
        <dbReference type="SAM" id="MobiDB-lite"/>
    </source>
</evidence>
<evidence type="ECO:0000313" key="2">
    <source>
        <dbReference type="EMBL" id="MFC5913044.1"/>
    </source>
</evidence>
<proteinExistence type="predicted"/>
<sequence>MYGAGEQLRDGAVFHGAAPVQDERLVAHVPHDGQVVADEDQADANARRISDRGLSIWAWTETSSGDTASSGTSTAGSTASARAMAARWR</sequence>
<organism evidence="2 3">
    <name type="scientific">Streptomyces pulveraceus</name>
    <dbReference type="NCBI Taxonomy" id="68258"/>
    <lineage>
        <taxon>Bacteria</taxon>
        <taxon>Bacillati</taxon>
        <taxon>Actinomycetota</taxon>
        <taxon>Actinomycetes</taxon>
        <taxon>Kitasatosporales</taxon>
        <taxon>Streptomycetaceae</taxon>
        <taxon>Streptomyces</taxon>
    </lineage>
</organism>